<dbReference type="GO" id="GO:0016020">
    <property type="term" value="C:membrane"/>
    <property type="evidence" value="ECO:0007669"/>
    <property type="project" value="UniProtKB-SubCell"/>
</dbReference>
<dbReference type="PANTHER" id="PTHR43731:SF14">
    <property type="entry name" value="PRESENILIN-ASSOCIATED RHOMBOID-LIKE PROTEIN, MITOCHONDRIAL"/>
    <property type="match status" value="1"/>
</dbReference>
<dbReference type="EnsemblProtists" id="EKX39949">
    <property type="protein sequence ID" value="EKX39949"/>
    <property type="gene ID" value="GUITHDRAFT_75947"/>
</dbReference>
<evidence type="ECO:0000256" key="3">
    <source>
        <dbReference type="ARBA" id="ARBA00022692"/>
    </source>
</evidence>
<evidence type="ECO:0000259" key="8">
    <source>
        <dbReference type="Pfam" id="PF01694"/>
    </source>
</evidence>
<keyword evidence="6 7" id="KW-0472">Membrane</keyword>
<reference evidence="9" key="3">
    <citation type="submission" date="2016-03" db="UniProtKB">
        <authorList>
            <consortium name="EnsemblProtists"/>
        </authorList>
    </citation>
    <scope>IDENTIFICATION</scope>
</reference>
<keyword evidence="5 7" id="KW-1133">Transmembrane helix</keyword>
<dbReference type="AlphaFoldDB" id="A0A0C3T7R1"/>
<dbReference type="Gene3D" id="1.20.1540.10">
    <property type="entry name" value="Rhomboid-like"/>
    <property type="match status" value="1"/>
</dbReference>
<dbReference type="InterPro" id="IPR050925">
    <property type="entry name" value="Rhomboid_protease_S54"/>
</dbReference>
<dbReference type="GO" id="GO:0004252">
    <property type="term" value="F:serine-type endopeptidase activity"/>
    <property type="evidence" value="ECO:0007669"/>
    <property type="project" value="InterPro"/>
</dbReference>
<evidence type="ECO:0000256" key="6">
    <source>
        <dbReference type="ARBA" id="ARBA00023136"/>
    </source>
</evidence>
<dbReference type="InterPro" id="IPR035952">
    <property type="entry name" value="Rhomboid-like_sf"/>
</dbReference>
<dbReference type="OMA" id="WKPITFA"/>
<keyword evidence="3 7" id="KW-0812">Transmembrane</keyword>
<evidence type="ECO:0000313" key="10">
    <source>
        <dbReference type="Proteomes" id="UP000011087"/>
    </source>
</evidence>
<evidence type="ECO:0000256" key="7">
    <source>
        <dbReference type="SAM" id="Phobius"/>
    </source>
</evidence>
<feature type="transmembrane region" description="Helical" evidence="7">
    <location>
        <begin position="71"/>
        <end position="96"/>
    </location>
</feature>
<feature type="domain" description="Peptidase S54 rhomboid" evidence="8">
    <location>
        <begin position="3"/>
        <end position="137"/>
    </location>
</feature>
<proteinExistence type="inferred from homology"/>
<evidence type="ECO:0000256" key="5">
    <source>
        <dbReference type="ARBA" id="ARBA00022989"/>
    </source>
</evidence>
<reference evidence="10" key="2">
    <citation type="submission" date="2012-11" db="EMBL/GenBank/DDBJ databases">
        <authorList>
            <person name="Kuo A."/>
            <person name="Curtis B.A."/>
            <person name="Tanifuji G."/>
            <person name="Burki F."/>
            <person name="Gruber A."/>
            <person name="Irimia M."/>
            <person name="Maruyama S."/>
            <person name="Arias M.C."/>
            <person name="Ball S.G."/>
            <person name="Gile G.H."/>
            <person name="Hirakawa Y."/>
            <person name="Hopkins J.F."/>
            <person name="Rensing S.A."/>
            <person name="Schmutz J."/>
            <person name="Symeonidi A."/>
            <person name="Elias M."/>
            <person name="Eveleigh R.J."/>
            <person name="Herman E.K."/>
            <person name="Klute M.J."/>
            <person name="Nakayama T."/>
            <person name="Obornik M."/>
            <person name="Reyes-Prieto A."/>
            <person name="Armbrust E.V."/>
            <person name="Aves S.J."/>
            <person name="Beiko R.G."/>
            <person name="Coutinho P."/>
            <person name="Dacks J.B."/>
            <person name="Durnford D.G."/>
            <person name="Fast N.M."/>
            <person name="Green B.R."/>
            <person name="Grisdale C."/>
            <person name="Hempe F."/>
            <person name="Henrissat B."/>
            <person name="Hoppner M.P."/>
            <person name="Ishida K.-I."/>
            <person name="Kim E."/>
            <person name="Koreny L."/>
            <person name="Kroth P.G."/>
            <person name="Liu Y."/>
            <person name="Malik S.-B."/>
            <person name="Maier U.G."/>
            <person name="McRose D."/>
            <person name="Mock T."/>
            <person name="Neilson J.A."/>
            <person name="Onodera N.T."/>
            <person name="Poole A.M."/>
            <person name="Pritham E.J."/>
            <person name="Richards T.A."/>
            <person name="Rocap G."/>
            <person name="Roy S.W."/>
            <person name="Sarai C."/>
            <person name="Schaack S."/>
            <person name="Shirato S."/>
            <person name="Slamovits C.H."/>
            <person name="Spencer D.F."/>
            <person name="Suzuki S."/>
            <person name="Worden A.Z."/>
            <person name="Zauner S."/>
            <person name="Barry K."/>
            <person name="Bell C."/>
            <person name="Bharti A.K."/>
            <person name="Crow J.A."/>
            <person name="Grimwood J."/>
            <person name="Kramer R."/>
            <person name="Lindquist E."/>
            <person name="Lucas S."/>
            <person name="Salamov A."/>
            <person name="McFadden G.I."/>
            <person name="Lane C.E."/>
            <person name="Keeling P.J."/>
            <person name="Gray M.W."/>
            <person name="Grigoriev I.V."/>
            <person name="Archibald J.M."/>
        </authorList>
    </citation>
    <scope>NUCLEOTIDE SEQUENCE</scope>
    <source>
        <strain evidence="10">CCMP2712</strain>
    </source>
</reference>
<evidence type="ECO:0000256" key="1">
    <source>
        <dbReference type="ARBA" id="ARBA00004141"/>
    </source>
</evidence>
<comment type="similarity">
    <text evidence="2">Belongs to the peptidase S54 family.</text>
</comment>
<accession>A0A0C3T7R1</accession>
<keyword evidence="4" id="KW-0378">Hydrolase</keyword>
<feature type="transmembrane region" description="Helical" evidence="7">
    <location>
        <begin position="128"/>
        <end position="145"/>
    </location>
</feature>
<organism evidence="9 10">
    <name type="scientific">Guillardia theta (strain CCMP2712)</name>
    <name type="common">Cryptophyte</name>
    <dbReference type="NCBI Taxonomy" id="905079"/>
    <lineage>
        <taxon>Eukaryota</taxon>
        <taxon>Cryptophyceae</taxon>
        <taxon>Pyrenomonadales</taxon>
        <taxon>Geminigeraceae</taxon>
        <taxon>Guillardia</taxon>
    </lineage>
</organism>
<comment type="subcellular location">
    <subcellularLocation>
        <location evidence="1">Membrane</location>
        <topology evidence="1">Multi-pass membrane protein</topology>
    </subcellularLocation>
</comment>
<evidence type="ECO:0000256" key="2">
    <source>
        <dbReference type="ARBA" id="ARBA00009045"/>
    </source>
</evidence>
<dbReference type="InterPro" id="IPR022764">
    <property type="entry name" value="Peptidase_S54_rhomboid_dom"/>
</dbReference>
<keyword evidence="10" id="KW-1185">Reference proteome</keyword>
<name>A0A0C3T7R1_GUITC</name>
<sequence length="164" mass="17750">MLGSTFSHITLPHFAFNMFALFSFGQPLVDVLGPENFLACYLSAGVLSSLGGMMIKLMTTCTTPSLGASGAVLFMASLTALLWPSAQFGIIFLPFISLPAQTMLLGIVALDISGLVLGWRMFDHGAHLAAVATGFLFVNGGAKWISEYQHYVVKVWRDMRARKV</sequence>
<evidence type="ECO:0000256" key="4">
    <source>
        <dbReference type="ARBA" id="ARBA00022801"/>
    </source>
</evidence>
<protein>
    <recommendedName>
        <fullName evidence="8">Peptidase S54 rhomboid domain-containing protein</fullName>
    </recommendedName>
</protein>
<dbReference type="PANTHER" id="PTHR43731">
    <property type="entry name" value="RHOMBOID PROTEASE"/>
    <property type="match status" value="1"/>
</dbReference>
<feature type="transmembrane region" description="Helical" evidence="7">
    <location>
        <begin position="6"/>
        <end position="25"/>
    </location>
</feature>
<evidence type="ECO:0000313" key="9">
    <source>
        <dbReference type="EnsemblProtists" id="EKX39949"/>
    </source>
</evidence>
<dbReference type="Proteomes" id="UP000011087">
    <property type="component" value="Unassembled WGS sequence"/>
</dbReference>
<dbReference type="SUPFAM" id="SSF144091">
    <property type="entry name" value="Rhomboid-like"/>
    <property type="match status" value="1"/>
</dbReference>
<reference evidence="10" key="1">
    <citation type="journal article" date="2012" name="Nature">
        <title>Algal genomes reveal evolutionary mosaicism and the fate of nucleomorphs.</title>
        <authorList>
            <consortium name="DOE Joint Genome Institute"/>
            <person name="Curtis B.A."/>
            <person name="Tanifuji G."/>
            <person name="Burki F."/>
            <person name="Gruber A."/>
            <person name="Irimia M."/>
            <person name="Maruyama S."/>
            <person name="Arias M.C."/>
            <person name="Ball S.G."/>
            <person name="Gile G.H."/>
            <person name="Hirakawa Y."/>
            <person name="Hopkins J.F."/>
            <person name="Kuo A."/>
            <person name="Rensing S.A."/>
            <person name="Schmutz J."/>
            <person name="Symeonidi A."/>
            <person name="Elias M."/>
            <person name="Eveleigh R.J."/>
            <person name="Herman E.K."/>
            <person name="Klute M.J."/>
            <person name="Nakayama T."/>
            <person name="Obornik M."/>
            <person name="Reyes-Prieto A."/>
            <person name="Armbrust E.V."/>
            <person name="Aves S.J."/>
            <person name="Beiko R.G."/>
            <person name="Coutinho P."/>
            <person name="Dacks J.B."/>
            <person name="Durnford D.G."/>
            <person name="Fast N.M."/>
            <person name="Green B.R."/>
            <person name="Grisdale C.J."/>
            <person name="Hempel F."/>
            <person name="Henrissat B."/>
            <person name="Hoppner M.P."/>
            <person name="Ishida K."/>
            <person name="Kim E."/>
            <person name="Koreny L."/>
            <person name="Kroth P.G."/>
            <person name="Liu Y."/>
            <person name="Malik S.B."/>
            <person name="Maier U.G."/>
            <person name="McRose D."/>
            <person name="Mock T."/>
            <person name="Neilson J.A."/>
            <person name="Onodera N.T."/>
            <person name="Poole A.M."/>
            <person name="Pritham E.J."/>
            <person name="Richards T.A."/>
            <person name="Rocap G."/>
            <person name="Roy S.W."/>
            <person name="Sarai C."/>
            <person name="Schaack S."/>
            <person name="Shirato S."/>
            <person name="Slamovits C.H."/>
            <person name="Spencer D.F."/>
            <person name="Suzuki S."/>
            <person name="Worden A.Z."/>
            <person name="Zauner S."/>
            <person name="Barry K."/>
            <person name="Bell C."/>
            <person name="Bharti A.K."/>
            <person name="Crow J.A."/>
            <person name="Grimwood J."/>
            <person name="Kramer R."/>
            <person name="Lindquist E."/>
            <person name="Lucas S."/>
            <person name="Salamov A."/>
            <person name="McFadden G.I."/>
            <person name="Lane C.E."/>
            <person name="Keeling P.J."/>
            <person name="Gray M.W."/>
            <person name="Grigoriev I.V."/>
            <person name="Archibald J.M."/>
        </authorList>
    </citation>
    <scope>NUCLEOTIDE SEQUENCE</scope>
    <source>
        <strain evidence="10">CCMP2712</strain>
    </source>
</reference>
<dbReference type="GO" id="GO:0006465">
    <property type="term" value="P:signal peptide processing"/>
    <property type="evidence" value="ECO:0007669"/>
    <property type="project" value="TreeGrafter"/>
</dbReference>
<dbReference type="Pfam" id="PF01694">
    <property type="entry name" value="Rhomboid"/>
    <property type="match status" value="1"/>
</dbReference>